<evidence type="ECO:0000313" key="1">
    <source>
        <dbReference type="EMBL" id="ROR03506.1"/>
    </source>
</evidence>
<dbReference type="EMBL" id="RJVA01000001">
    <property type="protein sequence ID" value="ROR03506.1"/>
    <property type="molecule type" value="Genomic_DNA"/>
</dbReference>
<protein>
    <submittedName>
        <fullName evidence="1">Uncharacterized protein</fullName>
    </submittedName>
</protein>
<gene>
    <name evidence="1" type="ORF">EDC27_0040</name>
</gene>
<name>A0A3N1VL31_9BACT</name>
<evidence type="ECO:0000313" key="2">
    <source>
        <dbReference type="Proteomes" id="UP000276223"/>
    </source>
</evidence>
<proteinExistence type="predicted"/>
<dbReference type="AlphaFoldDB" id="A0A3N1VL31"/>
<accession>A0A3N1VL31</accession>
<sequence length="310" mass="35085">MHPSNALLHGMDLGGTPHENAQPVFSINPRSLCAPEADQSCFSCCPPIRPHGYDPLDWVSSLKREFREHRKAFSGNVGSPKPIIGFSCWALGYLDAQGRTIGCLLHPARHAGRDLRHRTGYQKKCSREFCLPARQFQRLSPSFQAFWLGLASGLNSFYYSSPRANPLFHVLLWGAPVLEKLAKFGLARGYSVTEIVYAYPFLTRKEWVPRGHRFLVESVLRHGHERKLWNNPQIEAMAQEIHETVCAELNHWKFGPHGSDGLYVHQMGLGEAFANYLRLIHGLRRGNPEKLKRIKEKALQRAKSLASMAP</sequence>
<reference evidence="1 2" key="1">
    <citation type="submission" date="2018-11" db="EMBL/GenBank/DDBJ databases">
        <title>Genomic Encyclopedia of Type Strains, Phase IV (KMG-IV): sequencing the most valuable type-strain genomes for metagenomic binning, comparative biology and taxonomic classification.</title>
        <authorList>
            <person name="Goeker M."/>
        </authorList>
    </citation>
    <scope>NUCLEOTIDE SEQUENCE [LARGE SCALE GENOMIC DNA]</scope>
    <source>
        <strain evidence="1 2">DSM 22027</strain>
    </source>
</reference>
<keyword evidence="2" id="KW-1185">Reference proteome</keyword>
<dbReference type="Proteomes" id="UP000276223">
    <property type="component" value="Unassembled WGS sequence"/>
</dbReference>
<comment type="caution">
    <text evidence="1">The sequence shown here is derived from an EMBL/GenBank/DDBJ whole genome shotgun (WGS) entry which is preliminary data.</text>
</comment>
<organism evidence="1 2">
    <name type="scientific">Desulfosoma caldarium</name>
    <dbReference type="NCBI Taxonomy" id="610254"/>
    <lineage>
        <taxon>Bacteria</taxon>
        <taxon>Pseudomonadati</taxon>
        <taxon>Thermodesulfobacteriota</taxon>
        <taxon>Syntrophobacteria</taxon>
        <taxon>Syntrophobacterales</taxon>
        <taxon>Syntrophobacteraceae</taxon>
        <taxon>Desulfosoma</taxon>
    </lineage>
</organism>